<evidence type="ECO:0000313" key="2">
    <source>
        <dbReference type="EMBL" id="RKW71130.1"/>
    </source>
</evidence>
<organism evidence="2 3">
    <name type="scientific">Galactobacter caseinivorans</name>
    <dbReference type="NCBI Taxonomy" id="2676123"/>
    <lineage>
        <taxon>Bacteria</taxon>
        <taxon>Bacillati</taxon>
        <taxon>Actinomycetota</taxon>
        <taxon>Actinomycetes</taxon>
        <taxon>Micrococcales</taxon>
        <taxon>Micrococcaceae</taxon>
        <taxon>Galactobacter</taxon>
    </lineage>
</organism>
<feature type="compositionally biased region" description="Polar residues" evidence="1">
    <location>
        <begin position="513"/>
        <end position="530"/>
    </location>
</feature>
<evidence type="ECO:0000256" key="1">
    <source>
        <dbReference type="SAM" id="MobiDB-lite"/>
    </source>
</evidence>
<gene>
    <name evidence="2" type="ORF">DWQ67_04905</name>
</gene>
<evidence type="ECO:0000313" key="3">
    <source>
        <dbReference type="Proteomes" id="UP000273119"/>
    </source>
</evidence>
<dbReference type="Proteomes" id="UP000273119">
    <property type="component" value="Unassembled WGS sequence"/>
</dbReference>
<sequence>MDARGEKAWRYSLLDGRAVSDLAAEMHRLGQAARGPALNLINHKWSALVLGVFRLTFGARGGAVRAERLHSQVDSYLEELRELGHEVPPHATGRTLCLSWTHEQWLTRIPTEDGGEAYERTSHALVADRVMGGLTSERALLSESRLTTILDAARRWASEANPDRQARMAGLQAQIDALGAELERLAAGGAMSRADEESMGTGYADVTDLLAQLPGDFRRVEESLERIHRKMINDFRRDDRPKGEVLDAYLEASEHLMTATDEGRAFEGALRILNDDALLARFREDLRTILEHPFAANLSPKARSEFLGAASVLRRGLYDVQSRQHKASRSLADYLSSADAAADRRVSQVLHRLQQELALWMQTARPRDAVSLERMPARAELAHLRLRLHDPVPPPPAEPLAHVLDEAPEPLSLSDVRRYGGPLLREVRQGVLGSLDAGQSASLGEAFNTLPEHLRRPVELYGLMELAAEWGLDPEGGGGQFDVVTAQRPDGSLRTLSIPHLELADPGPHNRPRNSPRTSPHSTTAPQGSQQEKEEDNG</sequence>
<name>A0A496PL17_9MICC</name>
<comment type="caution">
    <text evidence="2">The sequence shown here is derived from an EMBL/GenBank/DDBJ whole genome shotgun (WGS) entry which is preliminary data.</text>
</comment>
<keyword evidence="3" id="KW-1185">Reference proteome</keyword>
<proteinExistence type="predicted"/>
<accession>A0A496PL17</accession>
<dbReference type="Pfam" id="PF11855">
    <property type="entry name" value="DUF3375"/>
    <property type="match status" value="1"/>
</dbReference>
<dbReference type="EMBL" id="QQXL01000002">
    <property type="protein sequence ID" value="RKW71130.1"/>
    <property type="molecule type" value="Genomic_DNA"/>
</dbReference>
<dbReference type="AlphaFoldDB" id="A0A496PL17"/>
<reference evidence="2 3" key="1">
    <citation type="submission" date="2018-07" db="EMBL/GenBank/DDBJ databases">
        <title>Arthrobacter sp. nov., isolated from raw cow's milk with high bacterial count.</title>
        <authorList>
            <person name="Hahne J."/>
            <person name="Isele D."/>
            <person name="Lipski A."/>
        </authorList>
    </citation>
    <scope>NUCLEOTIDE SEQUENCE [LARGE SCALE GENOMIC DNA]</scope>
    <source>
        <strain evidence="2 3">JZ R-183</strain>
    </source>
</reference>
<feature type="region of interest" description="Disordered" evidence="1">
    <location>
        <begin position="501"/>
        <end position="538"/>
    </location>
</feature>
<protein>
    <submittedName>
        <fullName evidence="2">DUF3375 domain-containing protein</fullName>
    </submittedName>
</protein>
<dbReference type="InterPro" id="IPR021804">
    <property type="entry name" value="DUF3375"/>
</dbReference>